<feature type="region of interest" description="Disordered" evidence="1">
    <location>
        <begin position="1"/>
        <end position="32"/>
    </location>
</feature>
<dbReference type="InterPro" id="IPR000421">
    <property type="entry name" value="FA58C"/>
</dbReference>
<dbReference type="EMBL" id="CAIIXF020000007">
    <property type="protein sequence ID" value="CAH1788465.1"/>
    <property type="molecule type" value="Genomic_DNA"/>
</dbReference>
<feature type="compositionally biased region" description="Low complexity" evidence="1">
    <location>
        <begin position="203"/>
        <end position="251"/>
    </location>
</feature>
<dbReference type="AlphaFoldDB" id="A0A8S4P282"/>
<accession>A0A8S4P282</accession>
<dbReference type="PANTHER" id="PTHR24543:SF325">
    <property type="entry name" value="F5_8 TYPE C DOMAIN-CONTAINING PROTEIN"/>
    <property type="match status" value="1"/>
</dbReference>
<feature type="non-terminal residue" evidence="3">
    <location>
        <position position="1"/>
    </location>
</feature>
<dbReference type="OrthoDB" id="10028859at2759"/>
<dbReference type="PROSITE" id="PS01285">
    <property type="entry name" value="FA58C_1"/>
    <property type="match status" value="1"/>
</dbReference>
<feature type="compositionally biased region" description="Low complexity" evidence="1">
    <location>
        <begin position="1"/>
        <end position="30"/>
    </location>
</feature>
<evidence type="ECO:0000259" key="2">
    <source>
        <dbReference type="PROSITE" id="PS50022"/>
    </source>
</evidence>
<evidence type="ECO:0000313" key="4">
    <source>
        <dbReference type="Proteomes" id="UP000749559"/>
    </source>
</evidence>
<sequence>GTPSTEGTRPTEGTPGTGTPPTEGTTKSSTIGVCEEPMGLEYDTIIKDSQITASSEFDYRYSAPRGRINTEPEDDLAGAWVPRFNEPGQWIQVDFEEPTLISGVVTQGREDQPQWVQSFIVLISEDGVNFTPYTDNPGEPPKIFPGNTDQNTLVKNPFNRNIIAQVIRIQPVTWEDTIAIRFNVLGCAEKTTPLPGTTGTGTPGTETPGTGKPTTGQPPSGTPSTEGTRPTEGTPGTGTPPTEGTTESSTSKKCLIYS</sequence>
<evidence type="ECO:0000256" key="1">
    <source>
        <dbReference type="SAM" id="MobiDB-lite"/>
    </source>
</evidence>
<dbReference type="Proteomes" id="UP000749559">
    <property type="component" value="Unassembled WGS sequence"/>
</dbReference>
<comment type="caution">
    <text evidence="3">The sequence shown here is derived from an EMBL/GenBank/DDBJ whole genome shotgun (WGS) entry which is preliminary data.</text>
</comment>
<dbReference type="PROSITE" id="PS50022">
    <property type="entry name" value="FA58C_3"/>
    <property type="match status" value="1"/>
</dbReference>
<evidence type="ECO:0000313" key="3">
    <source>
        <dbReference type="EMBL" id="CAH1788465.1"/>
    </source>
</evidence>
<dbReference type="PANTHER" id="PTHR24543">
    <property type="entry name" value="MULTICOPPER OXIDASE-RELATED"/>
    <property type="match status" value="1"/>
</dbReference>
<dbReference type="Pfam" id="PF00754">
    <property type="entry name" value="F5_F8_type_C"/>
    <property type="match status" value="1"/>
</dbReference>
<gene>
    <name evidence="3" type="ORF">OFUS_LOCUS13992</name>
</gene>
<dbReference type="SMART" id="SM00231">
    <property type="entry name" value="FA58C"/>
    <property type="match status" value="1"/>
</dbReference>
<dbReference type="InterPro" id="IPR008979">
    <property type="entry name" value="Galactose-bd-like_sf"/>
</dbReference>
<feature type="domain" description="F5/8 type C" evidence="2">
    <location>
        <begin position="34"/>
        <end position="187"/>
    </location>
</feature>
<dbReference type="SUPFAM" id="SSF49785">
    <property type="entry name" value="Galactose-binding domain-like"/>
    <property type="match status" value="1"/>
</dbReference>
<protein>
    <recommendedName>
        <fullName evidence="2">F5/8 type C domain-containing protein</fullName>
    </recommendedName>
</protein>
<keyword evidence="4" id="KW-1185">Reference proteome</keyword>
<proteinExistence type="predicted"/>
<organism evidence="3 4">
    <name type="scientific">Owenia fusiformis</name>
    <name type="common">Polychaete worm</name>
    <dbReference type="NCBI Taxonomy" id="6347"/>
    <lineage>
        <taxon>Eukaryota</taxon>
        <taxon>Metazoa</taxon>
        <taxon>Spiralia</taxon>
        <taxon>Lophotrochozoa</taxon>
        <taxon>Annelida</taxon>
        <taxon>Polychaeta</taxon>
        <taxon>Sedentaria</taxon>
        <taxon>Canalipalpata</taxon>
        <taxon>Sabellida</taxon>
        <taxon>Oweniida</taxon>
        <taxon>Oweniidae</taxon>
        <taxon>Owenia</taxon>
    </lineage>
</organism>
<dbReference type="FunFam" id="2.60.120.260:FF:000016">
    <property type="entry name" value="Contactin-associated protein-like 4 isoform 1"/>
    <property type="match status" value="1"/>
</dbReference>
<reference evidence="3" key="1">
    <citation type="submission" date="2022-03" db="EMBL/GenBank/DDBJ databases">
        <authorList>
            <person name="Martin C."/>
        </authorList>
    </citation>
    <scope>NUCLEOTIDE SEQUENCE</scope>
</reference>
<dbReference type="CDD" id="cd00057">
    <property type="entry name" value="FA58C"/>
    <property type="match status" value="1"/>
</dbReference>
<name>A0A8S4P282_OWEFU</name>
<feature type="region of interest" description="Disordered" evidence="1">
    <location>
        <begin position="189"/>
        <end position="258"/>
    </location>
</feature>
<dbReference type="Gene3D" id="2.60.120.260">
    <property type="entry name" value="Galactose-binding domain-like"/>
    <property type="match status" value="1"/>
</dbReference>